<dbReference type="Pfam" id="PF00106">
    <property type="entry name" value="adh_short"/>
    <property type="match status" value="1"/>
</dbReference>
<accession>A0A5N7BPN6</accession>
<dbReference type="Gene3D" id="3.40.50.720">
    <property type="entry name" value="NAD(P)-binding Rossmann-like Domain"/>
    <property type="match status" value="1"/>
</dbReference>
<comment type="similarity">
    <text evidence="1">Belongs to the short-chain dehydrogenases/reductases (SDR) family.</text>
</comment>
<dbReference type="PRINTS" id="PR00081">
    <property type="entry name" value="GDHRDH"/>
</dbReference>
<organism evidence="4 5">
    <name type="scientific">Aspergillus bertholletiae</name>
    <dbReference type="NCBI Taxonomy" id="1226010"/>
    <lineage>
        <taxon>Eukaryota</taxon>
        <taxon>Fungi</taxon>
        <taxon>Dikarya</taxon>
        <taxon>Ascomycota</taxon>
        <taxon>Pezizomycotina</taxon>
        <taxon>Eurotiomycetes</taxon>
        <taxon>Eurotiomycetidae</taxon>
        <taxon>Eurotiales</taxon>
        <taxon>Aspergillaceae</taxon>
        <taxon>Aspergillus</taxon>
        <taxon>Aspergillus subgen. Circumdati</taxon>
    </lineage>
</organism>
<proteinExistence type="inferred from homology"/>
<gene>
    <name evidence="4" type="ORF">BDV26DRAFT_1718</name>
</gene>
<dbReference type="InterPro" id="IPR002347">
    <property type="entry name" value="SDR_fam"/>
</dbReference>
<keyword evidence="5" id="KW-1185">Reference proteome</keyword>
<sequence length="334" mass="36332">MSRYAEAHANPQGPGDARPTALQIVKDAEMEGKLAGKAAVITGVSSGIGIETARAIAATGATLYLTARDLNKAKTALGDFFKPDQMELIHMDQSSLDSVRNAAKTILSKTDKVVLLINNAGILAVPDLRLSKDGYELQFATNYLSHFLLFNLLKPAILAATTPEFQSRVVNVSSDGHRLSGINASDNYSFQRGSYDPWVAYSQSKTATVYMANELDRRYGSRGLHANSLHPGIISTGLGAYLTEEQITQLLQNTAWHPLWKNLEQGAATTVWAAVGRELEGKGGKYLAECTEAVRGREGTQDDVGTFVNHTYKPEDEVRLWKDALKMVGLSDDE</sequence>
<dbReference type="EMBL" id="ML736153">
    <property type="protein sequence ID" value="KAE8383806.1"/>
    <property type="molecule type" value="Genomic_DNA"/>
</dbReference>
<dbReference type="SUPFAM" id="SSF51735">
    <property type="entry name" value="NAD(P)-binding Rossmann-fold domains"/>
    <property type="match status" value="1"/>
</dbReference>
<keyword evidence="2" id="KW-0521">NADP</keyword>
<dbReference type="PANTHER" id="PTHR24320:SF272">
    <property type="entry name" value="NAD(P)-BINDING ROSSMANN-FOLD SUPERFAMILY PROTEIN"/>
    <property type="match status" value="1"/>
</dbReference>
<dbReference type="Proteomes" id="UP000326198">
    <property type="component" value="Unassembled WGS sequence"/>
</dbReference>
<dbReference type="InterPro" id="IPR036291">
    <property type="entry name" value="NAD(P)-bd_dom_sf"/>
</dbReference>
<evidence type="ECO:0000256" key="3">
    <source>
        <dbReference type="ARBA" id="ARBA00023002"/>
    </source>
</evidence>
<evidence type="ECO:0008006" key="6">
    <source>
        <dbReference type="Google" id="ProtNLM"/>
    </source>
</evidence>
<keyword evidence="3" id="KW-0560">Oxidoreductase</keyword>
<dbReference type="AlphaFoldDB" id="A0A5N7BPN6"/>
<evidence type="ECO:0000313" key="5">
    <source>
        <dbReference type="Proteomes" id="UP000326198"/>
    </source>
</evidence>
<evidence type="ECO:0000256" key="2">
    <source>
        <dbReference type="ARBA" id="ARBA00022857"/>
    </source>
</evidence>
<evidence type="ECO:0000256" key="1">
    <source>
        <dbReference type="ARBA" id="ARBA00006484"/>
    </source>
</evidence>
<dbReference type="PANTHER" id="PTHR24320">
    <property type="entry name" value="RETINOL DEHYDROGENASE"/>
    <property type="match status" value="1"/>
</dbReference>
<protein>
    <recommendedName>
        <fullName evidence="6">NAD(P)-binding protein</fullName>
    </recommendedName>
</protein>
<reference evidence="4 5" key="1">
    <citation type="submission" date="2019-04" db="EMBL/GenBank/DDBJ databases">
        <title>Friends and foes A comparative genomics studyof 23 Aspergillus species from section Flavi.</title>
        <authorList>
            <consortium name="DOE Joint Genome Institute"/>
            <person name="Kjaerbolling I."/>
            <person name="Vesth T."/>
            <person name="Frisvad J.C."/>
            <person name="Nybo J.L."/>
            <person name="Theobald S."/>
            <person name="Kildgaard S."/>
            <person name="Isbrandt T."/>
            <person name="Kuo A."/>
            <person name="Sato A."/>
            <person name="Lyhne E.K."/>
            <person name="Kogle M.E."/>
            <person name="Wiebenga A."/>
            <person name="Kun R.S."/>
            <person name="Lubbers R.J."/>
            <person name="Makela M.R."/>
            <person name="Barry K."/>
            <person name="Chovatia M."/>
            <person name="Clum A."/>
            <person name="Daum C."/>
            <person name="Haridas S."/>
            <person name="He G."/>
            <person name="LaButti K."/>
            <person name="Lipzen A."/>
            <person name="Mondo S."/>
            <person name="Riley R."/>
            <person name="Salamov A."/>
            <person name="Simmons B.A."/>
            <person name="Magnuson J.K."/>
            <person name="Henrissat B."/>
            <person name="Mortensen U.H."/>
            <person name="Larsen T.O."/>
            <person name="Devries R.P."/>
            <person name="Grigoriev I.V."/>
            <person name="Machida M."/>
            <person name="Baker S.E."/>
            <person name="Andersen M.R."/>
        </authorList>
    </citation>
    <scope>NUCLEOTIDE SEQUENCE [LARGE SCALE GENOMIC DNA]</scope>
    <source>
        <strain evidence="4 5">IBT 29228</strain>
    </source>
</reference>
<evidence type="ECO:0000313" key="4">
    <source>
        <dbReference type="EMBL" id="KAE8383806.1"/>
    </source>
</evidence>
<name>A0A5N7BPN6_9EURO</name>
<dbReference type="GO" id="GO:0016491">
    <property type="term" value="F:oxidoreductase activity"/>
    <property type="evidence" value="ECO:0007669"/>
    <property type="project" value="UniProtKB-KW"/>
</dbReference>
<dbReference type="OrthoDB" id="191139at2759"/>